<evidence type="ECO:0000313" key="3">
    <source>
        <dbReference type="Proteomes" id="UP000008810"/>
    </source>
</evidence>
<gene>
    <name evidence="1" type="ORF">BRADI_2g35641v3</name>
</gene>
<organism evidence="1">
    <name type="scientific">Brachypodium distachyon</name>
    <name type="common">Purple false brome</name>
    <name type="synonym">Trachynia distachya</name>
    <dbReference type="NCBI Taxonomy" id="15368"/>
    <lineage>
        <taxon>Eukaryota</taxon>
        <taxon>Viridiplantae</taxon>
        <taxon>Streptophyta</taxon>
        <taxon>Embryophyta</taxon>
        <taxon>Tracheophyta</taxon>
        <taxon>Spermatophyta</taxon>
        <taxon>Magnoliopsida</taxon>
        <taxon>Liliopsida</taxon>
        <taxon>Poales</taxon>
        <taxon>Poaceae</taxon>
        <taxon>BOP clade</taxon>
        <taxon>Pooideae</taxon>
        <taxon>Stipodae</taxon>
        <taxon>Brachypodieae</taxon>
        <taxon>Brachypodium</taxon>
    </lineage>
</organism>
<keyword evidence="3" id="KW-1185">Reference proteome</keyword>
<dbReference type="Proteomes" id="UP000008810">
    <property type="component" value="Chromosome 2"/>
</dbReference>
<accession>A0A2K2DBZ0</accession>
<dbReference type="EMBL" id="CM000881">
    <property type="protein sequence ID" value="PNT71797.1"/>
    <property type="molecule type" value="Genomic_DNA"/>
</dbReference>
<dbReference type="InParanoid" id="A0A2K2DBZ0"/>
<evidence type="ECO:0000313" key="1">
    <source>
        <dbReference type="EMBL" id="PNT71797.1"/>
    </source>
</evidence>
<dbReference type="AlphaFoldDB" id="A0A2K2DBZ0"/>
<protein>
    <submittedName>
        <fullName evidence="1 2">Uncharacterized protein</fullName>
    </submittedName>
</protein>
<dbReference type="PANTHER" id="PTHR33913:SF1">
    <property type="entry name" value="DRBM DOMAIN-CONTAINING PROTEIN"/>
    <property type="match status" value="1"/>
</dbReference>
<dbReference type="STRING" id="15368.A0A2K2DBZ0"/>
<dbReference type="PANTHER" id="PTHR33913">
    <property type="entry name" value="ALEURONE LAYER MORPHOGENESIS PROTEIN"/>
    <property type="match status" value="1"/>
</dbReference>
<name>A0A2K2DBZ0_BRADI</name>
<reference evidence="2" key="3">
    <citation type="submission" date="2018-08" db="UniProtKB">
        <authorList>
            <consortium name="EnsemblPlants"/>
        </authorList>
    </citation>
    <scope>IDENTIFICATION</scope>
    <source>
        <strain evidence="2">cv. Bd21</strain>
    </source>
</reference>
<dbReference type="EnsemblPlants" id="PNT71797">
    <property type="protein sequence ID" value="PNT71797"/>
    <property type="gene ID" value="BRADI_2g35641v3"/>
</dbReference>
<dbReference type="OrthoDB" id="781822at2759"/>
<reference evidence="1" key="2">
    <citation type="submission" date="2017-06" db="EMBL/GenBank/DDBJ databases">
        <title>WGS assembly of Brachypodium distachyon.</title>
        <authorList>
            <consortium name="The International Brachypodium Initiative"/>
            <person name="Lucas S."/>
            <person name="Harmon-Smith M."/>
            <person name="Lail K."/>
            <person name="Tice H."/>
            <person name="Grimwood J."/>
            <person name="Bruce D."/>
            <person name="Barry K."/>
            <person name="Shu S."/>
            <person name="Lindquist E."/>
            <person name="Wang M."/>
            <person name="Pitluck S."/>
            <person name="Vogel J.P."/>
            <person name="Garvin D.F."/>
            <person name="Mockler T.C."/>
            <person name="Schmutz J."/>
            <person name="Rokhsar D."/>
            <person name="Bevan M.W."/>
        </authorList>
    </citation>
    <scope>NUCLEOTIDE SEQUENCE</scope>
    <source>
        <strain evidence="1">Bd21</strain>
    </source>
</reference>
<dbReference type="Gramene" id="PNT71797">
    <property type="protein sequence ID" value="PNT71797"/>
    <property type="gene ID" value="BRADI_2g35641v3"/>
</dbReference>
<evidence type="ECO:0000313" key="2">
    <source>
        <dbReference type="EnsemblPlants" id="PNT71797"/>
    </source>
</evidence>
<proteinExistence type="predicted"/>
<sequence>MGVSEKSGGITENNIDQMYDSLQSIQKTRDDLLHEHHILAERSAQCDMDIQTILSEGKMTRTVKSIIDKYKNTGSNMAEVVNSSCSGGDGQTLTTKRIKLREAPLLRNKCQELDEISRDSNWILPRYTVLPSEDGMFQTSVHLRGVDFDLSIEGGLRMTPQEARLSGAANMILELSRQAEEEKSEDESTISGVA</sequence>
<reference evidence="1 2" key="1">
    <citation type="journal article" date="2010" name="Nature">
        <title>Genome sequencing and analysis of the model grass Brachypodium distachyon.</title>
        <authorList>
            <consortium name="International Brachypodium Initiative"/>
        </authorList>
    </citation>
    <scope>NUCLEOTIDE SEQUENCE [LARGE SCALE GENOMIC DNA]</scope>
    <source>
        <strain evidence="1 2">Bd21</strain>
    </source>
</reference>